<protein>
    <submittedName>
        <fullName evidence="3">Uncharacterized protein</fullName>
    </submittedName>
</protein>
<dbReference type="EMBL" id="WIQW01000097">
    <property type="protein sequence ID" value="KAF3084593.1"/>
    <property type="molecule type" value="Genomic_DNA"/>
</dbReference>
<evidence type="ECO:0000313" key="3">
    <source>
        <dbReference type="EMBL" id="KAF3084593.1"/>
    </source>
</evidence>
<evidence type="ECO:0000256" key="1">
    <source>
        <dbReference type="SAM" id="MobiDB-lite"/>
    </source>
</evidence>
<keyword evidence="2" id="KW-0732">Signal</keyword>
<feature type="region of interest" description="Disordered" evidence="1">
    <location>
        <begin position="34"/>
        <end position="60"/>
    </location>
</feature>
<gene>
    <name evidence="3" type="ORF">TWF102_011896</name>
</gene>
<dbReference type="InterPro" id="IPR029063">
    <property type="entry name" value="SAM-dependent_MTases_sf"/>
</dbReference>
<organism evidence="3 4">
    <name type="scientific">Orbilia oligospora</name>
    <name type="common">Nematode-trapping fungus</name>
    <name type="synonym">Arthrobotrys oligospora</name>
    <dbReference type="NCBI Taxonomy" id="2813651"/>
    <lineage>
        <taxon>Eukaryota</taxon>
        <taxon>Fungi</taxon>
        <taxon>Dikarya</taxon>
        <taxon>Ascomycota</taxon>
        <taxon>Pezizomycotina</taxon>
        <taxon>Orbiliomycetes</taxon>
        <taxon>Orbiliales</taxon>
        <taxon>Orbiliaceae</taxon>
        <taxon>Orbilia</taxon>
    </lineage>
</organism>
<reference evidence="3 4" key="1">
    <citation type="submission" date="2019-06" db="EMBL/GenBank/DDBJ databases">
        <authorList>
            <person name="Palmer J.M."/>
        </authorList>
    </citation>
    <scope>NUCLEOTIDE SEQUENCE [LARGE SCALE GENOMIC DNA]</scope>
    <source>
        <strain evidence="3 4">TWF102</strain>
    </source>
</reference>
<sequence>MMFPKLLSPSKTALLLVAILSAARSSVSAPTADVGTAVSSAPKPVPNLAPSNPQSPHRRAEIPFGTLSTKDGIQNPPLKHLGKRQFQQMSVSAPAILSRPPNSPNTNDEKNAIGAAAERIKQAADEAVNHMEEVANSAVRNAANEQRDGVDNPIFHGSQDKFQVLDGNGNPAGGNQILNDIGQAIPSQTLQNSDPSVVSAITSNLGLWRQVLDDPNIQKFLQDNTPEGLQPLLDPSTVNQLEQNPSLAKILVPSLNNPTPETITPFLILLDTVPLTDKLNLVNEGHDVALLARTDLEELASMMNTVDNLSAPAQFPVSGFRTDILPPPTVHTDTGSMLFTPNGFEMSPLGPFGGPVPLSRQGLDGTISQPPEPVSDIFHGTFGAIPTNVFLPNGGTISFNCVPIYIDANGEQHAASDIPPQILSAFNVGGMQMPIMTQSSFMDQTTDPNTPLTPFLSEVVAENSDILSASQIDDTTVLVNTEGGDDAEKVFLKLQNGWGLQAEDTDKQNGLDTVTLENGGTKFQISQPQGFATADILDAKTPGDILGKIGEGASIQLETANVAAVPEVAAREFSETIAPPPAPGSRSYINGDFFSNEWLNRLDTKQFDLVYDYTFIVALDPAKGLRELWAERVAGLHRSSL</sequence>
<evidence type="ECO:0000256" key="2">
    <source>
        <dbReference type="SAM" id="SignalP"/>
    </source>
</evidence>
<feature type="chain" id="PRO_5028893328" evidence="2">
    <location>
        <begin position="29"/>
        <end position="641"/>
    </location>
</feature>
<dbReference type="Proteomes" id="UP000475325">
    <property type="component" value="Unassembled WGS sequence"/>
</dbReference>
<dbReference type="Gene3D" id="3.40.50.150">
    <property type="entry name" value="Vaccinia Virus protein VP39"/>
    <property type="match status" value="1"/>
</dbReference>
<accession>A0A7C8JDC4</accession>
<dbReference type="AlphaFoldDB" id="A0A7C8JDC4"/>
<comment type="caution">
    <text evidence="3">The sequence shown here is derived from an EMBL/GenBank/DDBJ whole genome shotgun (WGS) entry which is preliminary data.</text>
</comment>
<evidence type="ECO:0000313" key="4">
    <source>
        <dbReference type="Proteomes" id="UP000475325"/>
    </source>
</evidence>
<name>A0A7C8JDC4_ORBOL</name>
<proteinExistence type="predicted"/>
<feature type="signal peptide" evidence="2">
    <location>
        <begin position="1"/>
        <end position="28"/>
    </location>
</feature>